<proteinExistence type="inferred from homology"/>
<dbReference type="GO" id="GO:0016020">
    <property type="term" value="C:membrane"/>
    <property type="evidence" value="ECO:0007669"/>
    <property type="project" value="UniProtKB-SubCell"/>
</dbReference>
<comment type="similarity">
    <text evidence="2">Belongs to the nematode receptor-like protein sre family.</text>
</comment>
<organism evidence="7">
    <name type="scientific">Caenorhabditis remanei</name>
    <name type="common">Caenorhabditis vulgaris</name>
    <dbReference type="NCBI Taxonomy" id="31234"/>
    <lineage>
        <taxon>Eukaryota</taxon>
        <taxon>Metazoa</taxon>
        <taxon>Ecdysozoa</taxon>
        <taxon>Nematoda</taxon>
        <taxon>Chromadorea</taxon>
        <taxon>Rhabditida</taxon>
        <taxon>Rhabditina</taxon>
        <taxon>Rhabditomorpha</taxon>
        <taxon>Rhabditoidea</taxon>
        <taxon>Rhabditidae</taxon>
        <taxon>Peloderinae</taxon>
        <taxon>Caenorhabditis</taxon>
    </lineage>
</organism>
<dbReference type="Pfam" id="PF03125">
    <property type="entry name" value="Sre"/>
    <property type="match status" value="1"/>
</dbReference>
<dbReference type="AlphaFoldDB" id="E3MMU8"/>
<keyword evidence="5" id="KW-0472">Membrane</keyword>
<dbReference type="InterPro" id="IPR004151">
    <property type="entry name" value="7TM_GPCR_serpentine_rcpt_Sre"/>
</dbReference>
<evidence type="ECO:0000256" key="2">
    <source>
        <dbReference type="ARBA" id="ARBA00006803"/>
    </source>
</evidence>
<evidence type="ECO:0000256" key="3">
    <source>
        <dbReference type="ARBA" id="ARBA00022692"/>
    </source>
</evidence>
<evidence type="ECO:0000313" key="6">
    <source>
        <dbReference type="EMBL" id="EFP05195.1"/>
    </source>
</evidence>
<evidence type="ECO:0000256" key="4">
    <source>
        <dbReference type="ARBA" id="ARBA00022989"/>
    </source>
</evidence>
<protein>
    <submittedName>
        <fullName evidence="6">CRE-SRE-45 protein</fullName>
    </submittedName>
</protein>
<dbReference type="HOGENOM" id="CLU_063305_1_0_1"/>
<sequence length="369" mass="43124">MIFLIGNNTRNYSVCYPIFIIEDNRSLEFPFSMLLFFELFLTFVSFYFVIKGVYVAARIRSFHRNLTALLIIYLLQWFEGLISNLLIKPYEIGYWPLGEYSEPIKQWWTDDQSRMTKLTDMRESPYFFIGGFIKWHYILSLITTLLFVSIERSFACYFLNDYEKKSRNLFFFLLIFGQFSMNMVAAFLFFFNAAHFAVGLAYILSANLIAMGIFSYVKNVNNQVTKAIEDFSNPSVYCLPARFQARENMRCFQMISRVIIAALCIIFTGCFVNLIMYLEFTPSIDPLLNLIFECAINLNPVIICPTLMGSVDAWRKFSFSNGFCKRIQMKMRRRRVTKVSSTDGGCSSKHDKTKKETDAYFDQLNSAWI</sequence>
<keyword evidence="4" id="KW-1133">Transmembrane helix</keyword>
<dbReference type="FunCoup" id="E3MMU8">
    <property type="interactions" value="9"/>
</dbReference>
<dbReference type="PANTHER" id="PTHR47631:SF3">
    <property type="entry name" value="SERPENTINE RECEPTOR CLASS EPSILON-45"/>
    <property type="match status" value="1"/>
</dbReference>
<name>E3MMU8_CAERE</name>
<dbReference type="PANTHER" id="PTHR47631">
    <property type="entry name" value="SERPENTINE RECEPTOR, CLASS E (EPSILON)-RELATED"/>
    <property type="match status" value="1"/>
</dbReference>
<reference evidence="6" key="1">
    <citation type="submission" date="2007-07" db="EMBL/GenBank/DDBJ databases">
        <title>PCAP assembly of the Caenorhabditis remanei genome.</title>
        <authorList>
            <consortium name="The Caenorhabditis remanei Sequencing Consortium"/>
            <person name="Wilson R.K."/>
        </authorList>
    </citation>
    <scope>NUCLEOTIDE SEQUENCE [LARGE SCALE GENOMIC DNA]</scope>
    <source>
        <strain evidence="6">PB4641</strain>
    </source>
</reference>
<dbReference type="OMA" id="GGFIKWH"/>
<keyword evidence="7" id="KW-1185">Reference proteome</keyword>
<dbReference type="eggNOG" id="KOG0789">
    <property type="taxonomic scope" value="Eukaryota"/>
</dbReference>
<evidence type="ECO:0000256" key="1">
    <source>
        <dbReference type="ARBA" id="ARBA00004141"/>
    </source>
</evidence>
<dbReference type="EMBL" id="DS268458">
    <property type="protein sequence ID" value="EFP05195.1"/>
    <property type="molecule type" value="Genomic_DNA"/>
</dbReference>
<gene>
    <name evidence="6" type="primary">Cre-sre-45</name>
    <name evidence="6" type="ORF">CRE_04032</name>
</gene>
<evidence type="ECO:0000256" key="5">
    <source>
        <dbReference type="ARBA" id="ARBA00023136"/>
    </source>
</evidence>
<dbReference type="OrthoDB" id="5838877at2759"/>
<comment type="subcellular location">
    <subcellularLocation>
        <location evidence="1">Membrane</location>
        <topology evidence="1">Multi-pass membrane protein</topology>
    </subcellularLocation>
</comment>
<evidence type="ECO:0000313" key="7">
    <source>
        <dbReference type="Proteomes" id="UP000008281"/>
    </source>
</evidence>
<keyword evidence="3" id="KW-0812">Transmembrane</keyword>
<dbReference type="GO" id="GO:0007606">
    <property type="term" value="P:sensory perception of chemical stimulus"/>
    <property type="evidence" value="ECO:0007669"/>
    <property type="project" value="InterPro"/>
</dbReference>
<dbReference type="Proteomes" id="UP000008281">
    <property type="component" value="Unassembled WGS sequence"/>
</dbReference>
<accession>E3MMU8</accession>